<feature type="coiled-coil region" evidence="6">
    <location>
        <begin position="733"/>
        <end position="785"/>
    </location>
</feature>
<dbReference type="Pfam" id="PF00225">
    <property type="entry name" value="Kinesin"/>
    <property type="match status" value="1"/>
</dbReference>
<evidence type="ECO:0000256" key="4">
    <source>
        <dbReference type="ARBA" id="ARBA00023175"/>
    </source>
</evidence>
<dbReference type="PROSITE" id="PS50067">
    <property type="entry name" value="KINESIN_MOTOR_2"/>
    <property type="match status" value="1"/>
</dbReference>
<reference evidence="9 10" key="1">
    <citation type="journal article" date="2020" name="Nat. Food">
        <title>A phased Vanilla planifolia genome enables genetic improvement of flavour and production.</title>
        <authorList>
            <person name="Hasing T."/>
            <person name="Tang H."/>
            <person name="Brym M."/>
            <person name="Khazi F."/>
            <person name="Huang T."/>
            <person name="Chambers A.H."/>
        </authorList>
    </citation>
    <scope>NUCLEOTIDE SEQUENCE [LARGE SCALE GENOMIC DNA]</scope>
    <source>
        <tissue evidence="9">Leaf</tissue>
    </source>
</reference>
<dbReference type="Gene3D" id="2.60.120.430">
    <property type="entry name" value="Galactose-binding lectin"/>
    <property type="match status" value="1"/>
</dbReference>
<comment type="caution">
    <text evidence="9">The sequence shown here is derived from an EMBL/GenBank/DDBJ whole genome shotgun (WGS) entry which is preliminary data.</text>
</comment>
<dbReference type="PANTHER" id="PTHR47972:SF35">
    <property type="entry name" value="KINESIN-LIKE PROTEIN KIN-14Q"/>
    <property type="match status" value="1"/>
</dbReference>
<keyword evidence="10" id="KW-1185">Reference proteome</keyword>
<feature type="region of interest" description="Disordered" evidence="7">
    <location>
        <begin position="899"/>
        <end position="933"/>
    </location>
</feature>
<dbReference type="PROSITE" id="PS00411">
    <property type="entry name" value="KINESIN_MOTOR_1"/>
    <property type="match status" value="1"/>
</dbReference>
<evidence type="ECO:0000256" key="2">
    <source>
        <dbReference type="ARBA" id="ARBA00022741"/>
    </source>
</evidence>
<evidence type="ECO:0000259" key="8">
    <source>
        <dbReference type="PROSITE" id="PS50067"/>
    </source>
</evidence>
<gene>
    <name evidence="9" type="ORF">HPP92_001888</name>
</gene>
<evidence type="ECO:0000313" key="9">
    <source>
        <dbReference type="EMBL" id="KAG0497197.1"/>
    </source>
</evidence>
<dbReference type="GO" id="GO:0005874">
    <property type="term" value="C:microtubule"/>
    <property type="evidence" value="ECO:0007669"/>
    <property type="project" value="UniProtKB-KW"/>
</dbReference>
<feature type="compositionally biased region" description="Basic and acidic residues" evidence="7">
    <location>
        <begin position="904"/>
        <end position="933"/>
    </location>
</feature>
<name>A0A835VFS3_VANPL</name>
<dbReference type="InterPro" id="IPR036961">
    <property type="entry name" value="Kinesin_motor_dom_sf"/>
</dbReference>
<dbReference type="Pfam" id="PF11721">
    <property type="entry name" value="Malectin"/>
    <property type="match status" value="1"/>
</dbReference>
<dbReference type="InterPro" id="IPR019821">
    <property type="entry name" value="Kinesin_motor_CS"/>
</dbReference>
<evidence type="ECO:0000256" key="5">
    <source>
        <dbReference type="PROSITE-ProRule" id="PRU00283"/>
    </source>
</evidence>
<comment type="similarity">
    <text evidence="5">Belongs to the TRAFAC class myosin-kinesin ATPase superfamily. Kinesin family.</text>
</comment>
<evidence type="ECO:0000256" key="7">
    <source>
        <dbReference type="SAM" id="MobiDB-lite"/>
    </source>
</evidence>
<dbReference type="SUPFAM" id="SSF52540">
    <property type="entry name" value="P-loop containing nucleoside triphosphate hydrolases"/>
    <property type="match status" value="1"/>
</dbReference>
<dbReference type="InterPro" id="IPR027640">
    <property type="entry name" value="Kinesin-like_fam"/>
</dbReference>
<proteinExistence type="inferred from homology"/>
<keyword evidence="4 5" id="KW-0505">Motor protein</keyword>
<dbReference type="SMART" id="SM00129">
    <property type="entry name" value="KISc"/>
    <property type="match status" value="1"/>
</dbReference>
<dbReference type="Gene3D" id="3.40.850.10">
    <property type="entry name" value="Kinesin motor domain"/>
    <property type="match status" value="1"/>
</dbReference>
<keyword evidence="3 5" id="KW-0067">ATP-binding</keyword>
<feature type="domain" description="Kinesin motor" evidence="8">
    <location>
        <begin position="401"/>
        <end position="680"/>
    </location>
</feature>
<dbReference type="InterPro" id="IPR021720">
    <property type="entry name" value="Malectin_dom"/>
</dbReference>
<evidence type="ECO:0000256" key="3">
    <source>
        <dbReference type="ARBA" id="ARBA00022840"/>
    </source>
</evidence>
<evidence type="ECO:0000313" key="10">
    <source>
        <dbReference type="Proteomes" id="UP000636800"/>
    </source>
</evidence>
<dbReference type="AlphaFoldDB" id="A0A835VFS3"/>
<dbReference type="InterPro" id="IPR001752">
    <property type="entry name" value="Kinesin_motor_dom"/>
</dbReference>
<accession>A0A835VFS3</accession>
<dbReference type="GO" id="GO:0005524">
    <property type="term" value="F:ATP binding"/>
    <property type="evidence" value="ECO:0007669"/>
    <property type="project" value="UniProtKB-UniRule"/>
</dbReference>
<feature type="binding site" evidence="5">
    <location>
        <begin position="484"/>
        <end position="491"/>
    </location>
    <ligand>
        <name>ATP</name>
        <dbReference type="ChEBI" id="CHEBI:30616"/>
    </ligand>
</feature>
<keyword evidence="1" id="KW-0493">Microtubule</keyword>
<dbReference type="PANTHER" id="PTHR47972">
    <property type="entry name" value="KINESIN-LIKE PROTEIN KLP-3"/>
    <property type="match status" value="1"/>
</dbReference>
<organism evidence="9 10">
    <name type="scientific">Vanilla planifolia</name>
    <name type="common">Vanilla</name>
    <dbReference type="NCBI Taxonomy" id="51239"/>
    <lineage>
        <taxon>Eukaryota</taxon>
        <taxon>Viridiplantae</taxon>
        <taxon>Streptophyta</taxon>
        <taxon>Embryophyta</taxon>
        <taxon>Tracheophyta</taxon>
        <taxon>Spermatophyta</taxon>
        <taxon>Magnoliopsida</taxon>
        <taxon>Liliopsida</taxon>
        <taxon>Asparagales</taxon>
        <taxon>Orchidaceae</taxon>
        <taxon>Vanilloideae</taxon>
        <taxon>Vanilleae</taxon>
        <taxon>Vanilla</taxon>
    </lineage>
</organism>
<dbReference type="EMBL" id="JADCNL010000001">
    <property type="protein sequence ID" value="KAG0497197.1"/>
    <property type="molecule type" value="Genomic_DNA"/>
</dbReference>
<dbReference type="GO" id="GO:0008017">
    <property type="term" value="F:microtubule binding"/>
    <property type="evidence" value="ECO:0007669"/>
    <property type="project" value="InterPro"/>
</dbReference>
<dbReference type="GO" id="GO:0003777">
    <property type="term" value="F:microtubule motor activity"/>
    <property type="evidence" value="ECO:0007669"/>
    <property type="project" value="InterPro"/>
</dbReference>
<dbReference type="Proteomes" id="UP000636800">
    <property type="component" value="Chromosome 1"/>
</dbReference>
<dbReference type="GO" id="GO:0007018">
    <property type="term" value="P:microtubule-based movement"/>
    <property type="evidence" value="ECO:0007669"/>
    <property type="project" value="InterPro"/>
</dbReference>
<protein>
    <recommendedName>
        <fullName evidence="8">Kinesin motor domain-containing protein</fullName>
    </recommendedName>
</protein>
<dbReference type="PRINTS" id="PR00380">
    <property type="entry name" value="KINESINHEAVY"/>
</dbReference>
<keyword evidence="2 5" id="KW-0547">Nucleotide-binding</keyword>
<evidence type="ECO:0000256" key="1">
    <source>
        <dbReference type="ARBA" id="ARBA00022701"/>
    </source>
</evidence>
<sequence>MEDSTACPPAVRQVPNDKIQNLPVCRTRKNIDLSNVENFDEVFKEGTKYHMGSTFDKQEVAPGNQLPKGISNLEAALKLPRVLEIQDTVLSINAGGADDLMICATKIFEKDKYYIDGDIICTDVQIGDGRECTLYQSARFGDFSYRFPNTDEGDYLIDLHLAEIVFTDGPPGMRIFDVYIQNEKTVSNLDIYATVGPNKPLILSNLEALVSGPNGKKSEKDLDDDMKFLSRSKEETITMENCCNCKKLRRHCDLLSKEQSEMRTALESAKRENELKSQEFHEAWTSLQELQMELMRKSMHVGSLAFAVEGQVKEKSKWCQCLGDLSEKFKMMKLEHSKLTKEALEYKKCLADMAIMTNSIISKMGSNINLVNEYQCLKLKFIEESKERKELYNRMIEIKGNIRVFCRCRPLSVEEIGKGDEMALDFELAKDGELVVKANGAPKKMFKFDAVFCPDEDQEKVFEKTSHLSTSVLDGYNVCIFAYGQTGTGKTFTMEGTKEARGVNYRTLEELFRVVRERQGLFQYEISVSVLEVYNEQIHDLLLSGNQPGVTTKRLEVRKASEGLHHVPGLVEAHVNNLVEAWEVLQAGSKARSTGSTNANEHSSRSHCIHCVMVRGANLMSGECTRSKLWLIDLAGSERIAKTDAQGERLKEAQSINKSLAALGDVISALANKSPHIPFRVRGIELGLAKKQFDNLEVFKNKQMVEKAKQEIKYKDFQIKKMEETICSLESKNKAKDLLHKNLQEKLKELESQLLIERKLARQHVDSKIAENQQQKQQQKQLELNSSFNFGTPYISRPLMEKDQNSAIDQSNVLDSTFPSSDAGVLSLFNPQKEDKENKPEIVEDNFLRTTSRALLEKEARRMSMTPANRRDSLIPPPSAKAAALPYLLSQLPLKVMSTNGNASEDRNCSQEAKKKQQEDDNQYIEKKSPKEAHHQITIATKHKGNAVGRNSGFLLGTVVGSLVEGLELMLQRLIKQPSRRDYTRRKREDGTLELLGMLSDVQTDTRIYCYSCAYP</sequence>
<keyword evidence="6" id="KW-0175">Coiled coil</keyword>
<dbReference type="InterPro" id="IPR027417">
    <property type="entry name" value="P-loop_NTPase"/>
</dbReference>
<evidence type="ECO:0000256" key="6">
    <source>
        <dbReference type="SAM" id="Coils"/>
    </source>
</evidence>